<evidence type="ECO:0000259" key="5">
    <source>
        <dbReference type="PROSITE" id="PS51900"/>
    </source>
</evidence>
<dbReference type="AlphaFoldDB" id="A0A367Y9F2"/>
<dbReference type="GO" id="GO:0015074">
    <property type="term" value="P:DNA integration"/>
    <property type="evidence" value="ECO:0007669"/>
    <property type="project" value="InterPro"/>
</dbReference>
<dbReference type="OrthoDB" id="1822491at2"/>
<dbReference type="RefSeq" id="WP_114116767.1">
    <property type="nucleotide sequence ID" value="NZ_BMHU01000001.1"/>
</dbReference>
<keyword evidence="7" id="KW-1185">Reference proteome</keyword>
<dbReference type="GO" id="GO:0006310">
    <property type="term" value="P:DNA recombination"/>
    <property type="evidence" value="ECO:0007669"/>
    <property type="project" value="UniProtKB-KW"/>
</dbReference>
<evidence type="ECO:0000313" key="6">
    <source>
        <dbReference type="EMBL" id="RCK61662.1"/>
    </source>
</evidence>
<dbReference type="InterPro" id="IPR050090">
    <property type="entry name" value="Tyrosine_recombinase_XerCD"/>
</dbReference>
<organism evidence="6 7">
    <name type="scientific">Microbacterium sorbitolivorans</name>
    <dbReference type="NCBI Taxonomy" id="1867410"/>
    <lineage>
        <taxon>Bacteria</taxon>
        <taxon>Bacillati</taxon>
        <taxon>Actinomycetota</taxon>
        <taxon>Actinomycetes</taxon>
        <taxon>Micrococcales</taxon>
        <taxon>Microbacteriaceae</taxon>
        <taxon>Microbacterium</taxon>
    </lineage>
</organism>
<evidence type="ECO:0000256" key="2">
    <source>
        <dbReference type="ARBA" id="ARBA00023172"/>
    </source>
</evidence>
<proteinExistence type="predicted"/>
<dbReference type="PROSITE" id="PS51900">
    <property type="entry name" value="CB"/>
    <property type="match status" value="1"/>
</dbReference>
<keyword evidence="1 3" id="KW-0238">DNA-binding</keyword>
<dbReference type="SUPFAM" id="SSF56349">
    <property type="entry name" value="DNA breaking-rejoining enzymes"/>
    <property type="match status" value="1"/>
</dbReference>
<dbReference type="Proteomes" id="UP000253508">
    <property type="component" value="Unassembled WGS sequence"/>
</dbReference>
<feature type="domain" description="Tyr recombinase" evidence="4">
    <location>
        <begin position="102"/>
        <end position="262"/>
    </location>
</feature>
<dbReference type="InterPro" id="IPR013762">
    <property type="entry name" value="Integrase-like_cat_sf"/>
</dbReference>
<accession>A0A367Y9F2</accession>
<protein>
    <submittedName>
        <fullName evidence="6">Integrase</fullName>
    </submittedName>
</protein>
<dbReference type="InterPro" id="IPR002104">
    <property type="entry name" value="Integrase_catalytic"/>
</dbReference>
<evidence type="ECO:0000256" key="1">
    <source>
        <dbReference type="ARBA" id="ARBA00023125"/>
    </source>
</evidence>
<reference evidence="6 7" key="1">
    <citation type="submission" date="2018-07" db="EMBL/GenBank/DDBJ databases">
        <title>Microbacterium endoborsara sp. nov., a novel actinobacterium isolated from Borszczowia aralocaspica.</title>
        <authorList>
            <person name="An D."/>
        </authorList>
    </citation>
    <scope>NUCLEOTIDE SEQUENCE [LARGE SCALE GENOMIC DNA]</scope>
    <source>
        <strain evidence="6 7">C1.15228</strain>
    </source>
</reference>
<dbReference type="Pfam" id="PF00589">
    <property type="entry name" value="Phage_integrase"/>
    <property type="match status" value="1"/>
</dbReference>
<evidence type="ECO:0000313" key="7">
    <source>
        <dbReference type="Proteomes" id="UP000253508"/>
    </source>
</evidence>
<dbReference type="PROSITE" id="PS51898">
    <property type="entry name" value="TYR_RECOMBINASE"/>
    <property type="match status" value="1"/>
</dbReference>
<sequence>MSPLKNDEIIARFATWLEATGRADGTIKLRLAHVARLGRRVQLTLANDEHLETALGATRHLARDTRHSILASWRLFYRWAVAKRLVLVDPTVELGSIPVPVRLPRIAPDAAIASALRSADARDRALVMLGRYACLRLSEITTLKMMHRDGDRLHVRGKGDKDRVVYLNDEVLAALRVLERALPDGHYFPGETDGHLHPQSVHKIIKRVTGWHPHALRHAGATAAYRATRDLRAVQAMLGHSSLATTQRYLHLDDDSMRAAAAGTVIKLAA</sequence>
<dbReference type="GO" id="GO:0003677">
    <property type="term" value="F:DNA binding"/>
    <property type="evidence" value="ECO:0007669"/>
    <property type="project" value="UniProtKB-UniRule"/>
</dbReference>
<gene>
    <name evidence="6" type="ORF">DTO57_03280</name>
</gene>
<dbReference type="Gene3D" id="1.10.443.10">
    <property type="entry name" value="Intergrase catalytic core"/>
    <property type="match status" value="1"/>
</dbReference>
<keyword evidence="2" id="KW-0233">DNA recombination</keyword>
<dbReference type="PANTHER" id="PTHR30349:SF64">
    <property type="entry name" value="PROPHAGE INTEGRASE INTD-RELATED"/>
    <property type="match status" value="1"/>
</dbReference>
<dbReference type="PANTHER" id="PTHR30349">
    <property type="entry name" value="PHAGE INTEGRASE-RELATED"/>
    <property type="match status" value="1"/>
</dbReference>
<dbReference type="InterPro" id="IPR044068">
    <property type="entry name" value="CB"/>
</dbReference>
<evidence type="ECO:0000259" key="4">
    <source>
        <dbReference type="PROSITE" id="PS51898"/>
    </source>
</evidence>
<comment type="caution">
    <text evidence="6">The sequence shown here is derived from an EMBL/GenBank/DDBJ whole genome shotgun (WGS) entry which is preliminary data.</text>
</comment>
<feature type="domain" description="Core-binding (CB)" evidence="5">
    <location>
        <begin position="4"/>
        <end position="81"/>
    </location>
</feature>
<evidence type="ECO:0000256" key="3">
    <source>
        <dbReference type="PROSITE-ProRule" id="PRU01248"/>
    </source>
</evidence>
<name>A0A367Y9F2_9MICO</name>
<dbReference type="EMBL" id="QORO01000001">
    <property type="protein sequence ID" value="RCK61662.1"/>
    <property type="molecule type" value="Genomic_DNA"/>
</dbReference>
<dbReference type="InterPro" id="IPR011010">
    <property type="entry name" value="DNA_brk_join_enz"/>
</dbReference>